<dbReference type="InterPro" id="IPR032255">
    <property type="entry name" value="HBM"/>
</dbReference>
<feature type="domain" description="Methyl-accepting transducer" evidence="6">
    <location>
        <begin position="346"/>
        <end position="582"/>
    </location>
</feature>
<dbReference type="InterPro" id="IPR004089">
    <property type="entry name" value="MCPsignal_dom"/>
</dbReference>
<dbReference type="RefSeq" id="WP_343807091.1">
    <property type="nucleotide sequence ID" value="NZ_BAAAET010000003.1"/>
</dbReference>
<dbReference type="SMART" id="SM01358">
    <property type="entry name" value="HBM"/>
    <property type="match status" value="1"/>
</dbReference>
<keyword evidence="5" id="KW-1133">Transmembrane helix</keyword>
<comment type="caution">
    <text evidence="8">The sequence shown here is derived from an EMBL/GenBank/DDBJ whole genome shotgun (WGS) entry which is preliminary data.</text>
</comment>
<accession>A0ABP3TFI0</accession>
<evidence type="ECO:0000259" key="6">
    <source>
        <dbReference type="PROSITE" id="PS50111"/>
    </source>
</evidence>
<keyword evidence="5" id="KW-0472">Membrane</keyword>
<dbReference type="EMBL" id="BAAAET010000003">
    <property type="protein sequence ID" value="GAA0697822.1"/>
    <property type="molecule type" value="Genomic_DNA"/>
</dbReference>
<evidence type="ECO:0000256" key="2">
    <source>
        <dbReference type="ARBA" id="ARBA00023224"/>
    </source>
</evidence>
<proteinExistence type="inferred from homology"/>
<evidence type="ECO:0000256" key="3">
    <source>
        <dbReference type="ARBA" id="ARBA00029447"/>
    </source>
</evidence>
<reference evidence="9" key="1">
    <citation type="journal article" date="2019" name="Int. J. Syst. Evol. Microbiol.">
        <title>The Global Catalogue of Microorganisms (GCM) 10K type strain sequencing project: providing services to taxonomists for standard genome sequencing and annotation.</title>
        <authorList>
            <consortium name="The Broad Institute Genomics Platform"/>
            <consortium name="The Broad Institute Genome Sequencing Center for Infectious Disease"/>
            <person name="Wu L."/>
            <person name="Ma J."/>
        </authorList>
    </citation>
    <scope>NUCLEOTIDE SEQUENCE [LARGE SCALE GENOMIC DNA]</scope>
    <source>
        <strain evidence="9">JCM 15134</strain>
    </source>
</reference>
<protein>
    <submittedName>
        <fullName evidence="8">HAMP domain-containing methyl-accepting chemotaxis protein</fullName>
    </submittedName>
</protein>
<evidence type="ECO:0000313" key="8">
    <source>
        <dbReference type="EMBL" id="GAA0697822.1"/>
    </source>
</evidence>
<dbReference type="CDD" id="cd11386">
    <property type="entry name" value="MCP_signal"/>
    <property type="match status" value="1"/>
</dbReference>
<dbReference type="PROSITE" id="PS50885">
    <property type="entry name" value="HAMP"/>
    <property type="match status" value="1"/>
</dbReference>
<name>A0ABP3TFI0_9GAMM</name>
<evidence type="ECO:0000256" key="4">
    <source>
        <dbReference type="PROSITE-ProRule" id="PRU00284"/>
    </source>
</evidence>
<dbReference type="CDD" id="cd06225">
    <property type="entry name" value="HAMP"/>
    <property type="match status" value="1"/>
</dbReference>
<dbReference type="Proteomes" id="UP001499915">
    <property type="component" value="Unassembled WGS sequence"/>
</dbReference>
<evidence type="ECO:0000259" key="7">
    <source>
        <dbReference type="PROSITE" id="PS50885"/>
    </source>
</evidence>
<dbReference type="PANTHER" id="PTHR32089:SF120">
    <property type="entry name" value="METHYL-ACCEPTING CHEMOTAXIS PROTEIN TLPQ"/>
    <property type="match status" value="1"/>
</dbReference>
<dbReference type="Pfam" id="PF00015">
    <property type="entry name" value="MCPsignal"/>
    <property type="match status" value="1"/>
</dbReference>
<keyword evidence="5" id="KW-0812">Transmembrane</keyword>
<dbReference type="PROSITE" id="PS50111">
    <property type="entry name" value="CHEMOTAXIS_TRANSDUC_2"/>
    <property type="match status" value="1"/>
</dbReference>
<dbReference type="InterPro" id="IPR003660">
    <property type="entry name" value="HAMP_dom"/>
</dbReference>
<dbReference type="PANTHER" id="PTHR32089">
    <property type="entry name" value="METHYL-ACCEPTING CHEMOTAXIS PROTEIN MCPB"/>
    <property type="match status" value="1"/>
</dbReference>
<dbReference type="SMART" id="SM00304">
    <property type="entry name" value="HAMP"/>
    <property type="match status" value="2"/>
</dbReference>
<evidence type="ECO:0000256" key="5">
    <source>
        <dbReference type="SAM" id="Phobius"/>
    </source>
</evidence>
<dbReference type="SMART" id="SM00283">
    <property type="entry name" value="MA"/>
    <property type="match status" value="1"/>
</dbReference>
<dbReference type="SUPFAM" id="SSF58104">
    <property type="entry name" value="Methyl-accepting chemotaxis protein (MCP) signaling domain"/>
    <property type="match status" value="1"/>
</dbReference>
<comment type="similarity">
    <text evidence="3">Belongs to the methyl-accepting chemotaxis (MCP) protein family.</text>
</comment>
<feature type="transmembrane region" description="Helical" evidence="5">
    <location>
        <begin position="264"/>
        <end position="286"/>
    </location>
</feature>
<gene>
    <name evidence="8" type="ORF">GCM10009104_27770</name>
</gene>
<keyword evidence="2 4" id="KW-0807">Transducer</keyword>
<sequence>MTIKQKLSTLIALILIGFIAMGLITFHTLGQYRELVTISGTLAQVENHKQDLRRHEKDFLARLDDGYLQRFETSFGQYQTGLEQLQQLLPEPELQDQLNTFAARMQTYEQAFTAVSQLRTQIGLDETSGLRGQLRGTIHAVEQEIRATDNSDLLSSLLMLRRHEKDFLLRLNTKYLDRFLKQTDFFGQQIDMLLLPAQSASLHPLLSQYRDSFQHLVEAYRQLGLTVDQGLMGQMRTAVKSTDELQALLEKHLDKRMDSEQQRLMTTAVLAIILAILATVIPALLLGRSILRPINALAGTMKRASDEHDLTLRFNTNGQDEVAQMAQDFNRMMDSFRDLIARVAGTSSQLSAAAEQLSATTRDTSEGLSQQQAQVLQVAAAVQEMESSMQEIAGNTENTAATASLAQQDASESTARVRGNIDALQKMAEKARETASVVDQLRSESDNIGTMLDVIKEIAEQTNLLALNASIEAARAGEQGRGFAVVADEVRTLAARSQQSAAEIEQRVLSLQEQTHNVSRLMQESVRDSEESAEQAGATISALGTITSGAASIVDMTTQVASATEEQASVAAEVTRNIEHIRGIMAGANDQVGQNADASQMVAQQAAELQNAVASFRT</sequence>
<dbReference type="Gene3D" id="1.10.287.950">
    <property type="entry name" value="Methyl-accepting chemotaxis protein"/>
    <property type="match status" value="1"/>
</dbReference>
<evidence type="ECO:0000313" key="9">
    <source>
        <dbReference type="Proteomes" id="UP001499915"/>
    </source>
</evidence>
<dbReference type="Pfam" id="PF00672">
    <property type="entry name" value="HAMP"/>
    <property type="match status" value="1"/>
</dbReference>
<organism evidence="8 9">
    <name type="scientific">Marinobacterium maritimum</name>
    <dbReference type="NCBI Taxonomy" id="500162"/>
    <lineage>
        <taxon>Bacteria</taxon>
        <taxon>Pseudomonadati</taxon>
        <taxon>Pseudomonadota</taxon>
        <taxon>Gammaproteobacteria</taxon>
        <taxon>Oceanospirillales</taxon>
        <taxon>Oceanospirillaceae</taxon>
        <taxon>Marinobacterium</taxon>
    </lineage>
</organism>
<evidence type="ECO:0000256" key="1">
    <source>
        <dbReference type="ARBA" id="ARBA00004370"/>
    </source>
</evidence>
<feature type="domain" description="HAMP" evidence="7">
    <location>
        <begin position="288"/>
        <end position="341"/>
    </location>
</feature>
<keyword evidence="9" id="KW-1185">Reference proteome</keyword>
<comment type="subcellular location">
    <subcellularLocation>
        <location evidence="1">Membrane</location>
    </subcellularLocation>
</comment>